<dbReference type="Proteomes" id="UP000828390">
    <property type="component" value="Unassembled WGS sequence"/>
</dbReference>
<gene>
    <name evidence="1" type="ORF">DPMN_020861</name>
</gene>
<comment type="caution">
    <text evidence="1">The sequence shown here is derived from an EMBL/GenBank/DDBJ whole genome shotgun (WGS) entry which is preliminary data.</text>
</comment>
<dbReference type="AlphaFoldDB" id="A0A9D4SAL4"/>
<evidence type="ECO:0000313" key="1">
    <source>
        <dbReference type="EMBL" id="KAH3896683.1"/>
    </source>
</evidence>
<dbReference type="EMBL" id="JAIWYP010000001">
    <property type="protein sequence ID" value="KAH3896683.1"/>
    <property type="molecule type" value="Genomic_DNA"/>
</dbReference>
<reference evidence="1" key="1">
    <citation type="journal article" date="2019" name="bioRxiv">
        <title>The Genome of the Zebra Mussel, Dreissena polymorpha: A Resource for Invasive Species Research.</title>
        <authorList>
            <person name="McCartney M.A."/>
            <person name="Auch B."/>
            <person name="Kono T."/>
            <person name="Mallez S."/>
            <person name="Zhang Y."/>
            <person name="Obille A."/>
            <person name="Becker A."/>
            <person name="Abrahante J.E."/>
            <person name="Garbe J."/>
            <person name="Badalamenti J.P."/>
            <person name="Herman A."/>
            <person name="Mangelson H."/>
            <person name="Liachko I."/>
            <person name="Sullivan S."/>
            <person name="Sone E.D."/>
            <person name="Koren S."/>
            <person name="Silverstein K.A.T."/>
            <person name="Beckman K.B."/>
            <person name="Gohl D.M."/>
        </authorList>
    </citation>
    <scope>NUCLEOTIDE SEQUENCE</scope>
    <source>
        <strain evidence="1">Duluth1</strain>
        <tissue evidence="1">Whole animal</tissue>
    </source>
</reference>
<protein>
    <submittedName>
        <fullName evidence="1">Uncharacterized protein</fullName>
    </submittedName>
</protein>
<keyword evidence="2" id="KW-1185">Reference proteome</keyword>
<evidence type="ECO:0000313" key="2">
    <source>
        <dbReference type="Proteomes" id="UP000828390"/>
    </source>
</evidence>
<accession>A0A9D4SAL4</accession>
<proteinExistence type="predicted"/>
<reference evidence="1" key="2">
    <citation type="submission" date="2020-11" db="EMBL/GenBank/DDBJ databases">
        <authorList>
            <person name="McCartney M.A."/>
            <person name="Auch B."/>
            <person name="Kono T."/>
            <person name="Mallez S."/>
            <person name="Becker A."/>
            <person name="Gohl D.M."/>
            <person name="Silverstein K.A.T."/>
            <person name="Koren S."/>
            <person name="Bechman K.B."/>
            <person name="Herman A."/>
            <person name="Abrahante J.E."/>
            <person name="Garbe J."/>
        </authorList>
    </citation>
    <scope>NUCLEOTIDE SEQUENCE</scope>
    <source>
        <strain evidence="1">Duluth1</strain>
        <tissue evidence="1">Whole animal</tissue>
    </source>
</reference>
<sequence length="84" mass="9488">MELMFARQAIHEHPTLRCSSPSLDIQTVAEEEGALLPRDFPRLATTEDEVLTPEELESATTYSPETISNKLRAVMLKRTKEQTS</sequence>
<organism evidence="1 2">
    <name type="scientific">Dreissena polymorpha</name>
    <name type="common">Zebra mussel</name>
    <name type="synonym">Mytilus polymorpha</name>
    <dbReference type="NCBI Taxonomy" id="45954"/>
    <lineage>
        <taxon>Eukaryota</taxon>
        <taxon>Metazoa</taxon>
        <taxon>Spiralia</taxon>
        <taxon>Lophotrochozoa</taxon>
        <taxon>Mollusca</taxon>
        <taxon>Bivalvia</taxon>
        <taxon>Autobranchia</taxon>
        <taxon>Heteroconchia</taxon>
        <taxon>Euheterodonta</taxon>
        <taxon>Imparidentia</taxon>
        <taxon>Neoheterodontei</taxon>
        <taxon>Myida</taxon>
        <taxon>Dreissenoidea</taxon>
        <taxon>Dreissenidae</taxon>
        <taxon>Dreissena</taxon>
    </lineage>
</organism>
<name>A0A9D4SAL4_DREPO</name>